<organism evidence="1 2">
    <name type="scientific">Paenibacillus tyrfis</name>
    <dbReference type="NCBI Taxonomy" id="1501230"/>
    <lineage>
        <taxon>Bacteria</taxon>
        <taxon>Bacillati</taxon>
        <taxon>Bacillota</taxon>
        <taxon>Bacilli</taxon>
        <taxon>Bacillales</taxon>
        <taxon>Paenibacillaceae</taxon>
        <taxon>Paenibacillus</taxon>
    </lineage>
</organism>
<dbReference type="AlphaFoldDB" id="A0A081P672"/>
<proteinExistence type="predicted"/>
<evidence type="ECO:0000313" key="2">
    <source>
        <dbReference type="Proteomes" id="UP000028123"/>
    </source>
</evidence>
<comment type="caution">
    <text evidence="1">The sequence shown here is derived from an EMBL/GenBank/DDBJ whole genome shotgun (WGS) entry which is preliminary data.</text>
</comment>
<dbReference type="EMBL" id="JNVM01000007">
    <property type="protein sequence ID" value="KEQ26195.1"/>
    <property type="molecule type" value="Genomic_DNA"/>
</dbReference>
<reference evidence="1 2" key="1">
    <citation type="submission" date="2014-06" db="EMBL/GenBank/DDBJ databases">
        <title>Draft genome sequence of Paenibacillus sp. MSt1.</title>
        <authorList>
            <person name="Aw Y.K."/>
            <person name="Ong K.S."/>
            <person name="Gan H.M."/>
            <person name="Lee S.M."/>
        </authorList>
    </citation>
    <scope>NUCLEOTIDE SEQUENCE [LARGE SCALE GENOMIC DNA]</scope>
    <source>
        <strain evidence="1 2">MSt1</strain>
    </source>
</reference>
<dbReference type="Proteomes" id="UP000028123">
    <property type="component" value="Unassembled WGS sequence"/>
</dbReference>
<accession>A0A081P672</accession>
<sequence>MADQVQGRSIMTKQGFYTKVGNDFVGVFLSSEGPKMFINREVYELASSCWDVEMVKGRSRQVITFYWRGEVKLSVRCEADNEVFMSLFDYWSCRAQDLRHA</sequence>
<protein>
    <submittedName>
        <fullName evidence="1">Uncharacterized protein</fullName>
    </submittedName>
</protein>
<dbReference type="eggNOG" id="ENOG5032D60">
    <property type="taxonomic scope" value="Bacteria"/>
</dbReference>
<evidence type="ECO:0000313" key="1">
    <source>
        <dbReference type="EMBL" id="KEQ26195.1"/>
    </source>
</evidence>
<dbReference type="OrthoDB" id="2655397at2"/>
<keyword evidence="2" id="KW-1185">Reference proteome</keyword>
<dbReference type="RefSeq" id="WP_036679994.1">
    <property type="nucleotide sequence ID" value="NZ_BSDJ01000004.1"/>
</dbReference>
<gene>
    <name evidence="1" type="ORF">ET33_34565</name>
</gene>
<name>A0A081P672_9BACL</name>